<evidence type="ECO:0000259" key="2">
    <source>
        <dbReference type="SMART" id="SM00743"/>
    </source>
</evidence>
<feature type="region of interest" description="Disordered" evidence="1">
    <location>
        <begin position="1266"/>
        <end position="1294"/>
    </location>
</feature>
<feature type="region of interest" description="Disordered" evidence="1">
    <location>
        <begin position="2173"/>
        <end position="2194"/>
    </location>
</feature>
<feature type="compositionally biased region" description="Polar residues" evidence="1">
    <location>
        <begin position="743"/>
        <end position="754"/>
    </location>
</feature>
<keyword evidence="4" id="KW-1185">Reference proteome</keyword>
<reference evidence="3" key="1">
    <citation type="submission" date="2020-01" db="EMBL/GenBank/DDBJ databases">
        <authorList>
            <person name="Mishra B."/>
        </authorList>
    </citation>
    <scope>NUCLEOTIDE SEQUENCE [LARGE SCALE GENOMIC DNA]</scope>
</reference>
<feature type="region of interest" description="Disordered" evidence="1">
    <location>
        <begin position="943"/>
        <end position="1002"/>
    </location>
</feature>
<feature type="compositionally biased region" description="Polar residues" evidence="1">
    <location>
        <begin position="990"/>
        <end position="1002"/>
    </location>
</feature>
<feature type="compositionally biased region" description="Polar residues" evidence="1">
    <location>
        <begin position="2128"/>
        <end position="2143"/>
    </location>
</feature>
<dbReference type="Pfam" id="PF05641">
    <property type="entry name" value="Agenet"/>
    <property type="match status" value="1"/>
</dbReference>
<feature type="domain" description="Agenet" evidence="2">
    <location>
        <begin position="1688"/>
        <end position="1752"/>
    </location>
</feature>
<evidence type="ECO:0000256" key="1">
    <source>
        <dbReference type="SAM" id="MobiDB-lite"/>
    </source>
</evidence>
<feature type="compositionally biased region" description="Polar residues" evidence="1">
    <location>
        <begin position="1129"/>
        <end position="1145"/>
    </location>
</feature>
<evidence type="ECO:0000313" key="3">
    <source>
        <dbReference type="EMBL" id="CAA7027366.1"/>
    </source>
</evidence>
<feature type="region of interest" description="Disordered" evidence="1">
    <location>
        <begin position="622"/>
        <end position="655"/>
    </location>
</feature>
<accession>A0A6D2IJX7</accession>
<feature type="region of interest" description="Disordered" evidence="1">
    <location>
        <begin position="1627"/>
        <end position="1650"/>
    </location>
</feature>
<dbReference type="SMART" id="SM00743">
    <property type="entry name" value="Agenet"/>
    <property type="match status" value="2"/>
</dbReference>
<feature type="domain" description="Agenet" evidence="2">
    <location>
        <begin position="1779"/>
        <end position="1837"/>
    </location>
</feature>
<feature type="region of interest" description="Disordered" evidence="1">
    <location>
        <begin position="791"/>
        <end position="828"/>
    </location>
</feature>
<feature type="compositionally biased region" description="Polar residues" evidence="1">
    <location>
        <begin position="1266"/>
        <end position="1286"/>
    </location>
</feature>
<dbReference type="PANTHER" id="PTHR48429:SF1">
    <property type="entry name" value="AGENET DOMAIN-CONTAINING PROTEIN"/>
    <property type="match status" value="1"/>
</dbReference>
<dbReference type="InterPro" id="IPR055274">
    <property type="entry name" value="SWO1"/>
</dbReference>
<feature type="region of interest" description="Disordered" evidence="1">
    <location>
        <begin position="1166"/>
        <end position="1197"/>
    </location>
</feature>
<dbReference type="InterPro" id="IPR008395">
    <property type="entry name" value="Agenet-like_dom"/>
</dbReference>
<evidence type="ECO:0000313" key="4">
    <source>
        <dbReference type="Proteomes" id="UP000467841"/>
    </source>
</evidence>
<feature type="region of interest" description="Disordered" evidence="1">
    <location>
        <begin position="1958"/>
        <end position="2116"/>
    </location>
</feature>
<proteinExistence type="predicted"/>
<dbReference type="Proteomes" id="UP000467841">
    <property type="component" value="Unassembled WGS sequence"/>
</dbReference>
<gene>
    <name evidence="3" type="ORF">MERR_LOCUS14601</name>
</gene>
<feature type="region of interest" description="Disordered" evidence="1">
    <location>
        <begin position="1115"/>
        <end position="1146"/>
    </location>
</feature>
<feature type="region of interest" description="Disordered" evidence="1">
    <location>
        <begin position="1668"/>
        <end position="1689"/>
    </location>
</feature>
<feature type="compositionally biased region" description="Polar residues" evidence="1">
    <location>
        <begin position="694"/>
        <end position="710"/>
    </location>
</feature>
<dbReference type="OrthoDB" id="433924at2759"/>
<dbReference type="EMBL" id="CACVBM020001054">
    <property type="protein sequence ID" value="CAA7027366.1"/>
    <property type="molecule type" value="Genomic_DNA"/>
</dbReference>
<feature type="compositionally biased region" description="Polar residues" evidence="1">
    <location>
        <begin position="724"/>
        <end position="734"/>
    </location>
</feature>
<comment type="caution">
    <text evidence="3">The sequence shown here is derived from an EMBL/GenBank/DDBJ whole genome shotgun (WGS) entry which is preliminary data.</text>
</comment>
<feature type="compositionally biased region" description="Polar residues" evidence="1">
    <location>
        <begin position="2173"/>
        <end position="2182"/>
    </location>
</feature>
<organism evidence="3 4">
    <name type="scientific">Microthlaspi erraticum</name>
    <dbReference type="NCBI Taxonomy" id="1685480"/>
    <lineage>
        <taxon>Eukaryota</taxon>
        <taxon>Viridiplantae</taxon>
        <taxon>Streptophyta</taxon>
        <taxon>Embryophyta</taxon>
        <taxon>Tracheophyta</taxon>
        <taxon>Spermatophyta</taxon>
        <taxon>Magnoliopsida</taxon>
        <taxon>eudicotyledons</taxon>
        <taxon>Gunneridae</taxon>
        <taxon>Pentapetalae</taxon>
        <taxon>rosids</taxon>
        <taxon>malvids</taxon>
        <taxon>Brassicales</taxon>
        <taxon>Brassicaceae</taxon>
        <taxon>Coluteocarpeae</taxon>
        <taxon>Microthlaspi</taxon>
    </lineage>
</organism>
<dbReference type="PANTHER" id="PTHR48429">
    <property type="entry name" value="AGENET DOMAIN-CONTAINING PROTEIN"/>
    <property type="match status" value="1"/>
</dbReference>
<dbReference type="InterPro" id="IPR014002">
    <property type="entry name" value="Agenet_dom_plant"/>
</dbReference>
<name>A0A6D2IJX7_9BRAS</name>
<feature type="compositionally biased region" description="Basic and acidic residues" evidence="1">
    <location>
        <begin position="1679"/>
        <end position="1689"/>
    </location>
</feature>
<feature type="region of interest" description="Disordered" evidence="1">
    <location>
        <begin position="693"/>
        <end position="762"/>
    </location>
</feature>
<feature type="compositionally biased region" description="Polar residues" evidence="1">
    <location>
        <begin position="1180"/>
        <end position="1192"/>
    </location>
</feature>
<feature type="compositionally biased region" description="Polar residues" evidence="1">
    <location>
        <begin position="1668"/>
        <end position="1678"/>
    </location>
</feature>
<sequence length="2250" mass="239925">MDYDDNDFQNQNLQLAGEANSKFPPVLQPYALPKFDFDDTLNTHLRFDSLAETEDFLGIEGNEGSNWIEDFSRGSSGIVFSSAATESCAISRHTNVWSEATSSESVEMLLNSVGQDEVIVREDTIKKFGTSDELGDTMEEMELGQTNDEMNLSKEEIANVQPNDPSVDDTPGDSSVLKTDALVKDDSPTFAEESSMEEKNPILDSNTATVEAVDTTSHDKIGTETADSLLDQAVAEEPSMEENNAILASDTATVEAVDTVGHDKTGIETTYSLLDQAVAEESPMEEKNVILASNTVTAEAVDTAGDDKIGTETTDSHLEQTFADQSSVEEKNAILAPGSAPVEAVDNVGHDKIGIETTDNLLDQTEDEANAESRMEIDCSDGTVQTVVTCSEVSEEKTLLLEISHDENDTSSSHSRGDLIIDAPSVFVEAHSDGHIDSASEVENVEAKTFGETAKPDFKSMELSDVTLLERGDQALSTLEVGGQDVSGTQCQDILVSSAHTSVNVEASLEIAVESTTLTSSVSMAKPESLSHQHMEVTTSEQESTFQTETHTHIHLVETSKSVYVSQMDSKVESLEGGTCEKNDSNQSNARISNLNQSIELAVGANDRDQAVKSSQILSESVVSESVGHISGGSSSNLAESKDSIPTDKSGMIDGKECEAFPLSPEELQHPSQDGAPAVSLTSLIDLHMVKPSSDANEQGSLSEKVSSSEPEIGQTVPPVDASCSGSQMNQQARNHTEDSEKSTQFVEGSSASEGSKDDAGQDLLKQPEETILEENRVPEVVNAPETLSILEKDDINDEPNTSSLANLGSEAGRDGREEDNTAASGGIMTAGTSVSHLKGDAIAIGDARASTCSEPSVKSHVNEIEIAATDLGTPVDSFSTATNSVKKPEDQNISSFMFARSPVLNRNETFSSGMNLTSDPPKVEEISKAVNFPQATLVSPILVGSPSTSNVEKTAAKSSKTKSERKPRQTSKSAGKETSRKRSVKGATTPLQSGGKTNAVNQNPACSIQITQSTEKQQSLQTPALKAFGTLSTPTASLPDLNSSALSSILRRPFTDLQQVQLRAQIFVYGALIQGTAPDEAYMISAFGGPDGGKGSWDKAWRACAVRAQKLHVATPGTPLQSRAGKSETPSVGHTSSKESSATKSMIPLSSPLWSLSTSLDTSQSSSVQRGSAALHQPLHSSTHAHQTPPGTNIVGHNTPWMSPLPYRTPWLASPQTSGFDVGSRFPAFPITEPVKSTPVKESSLPYSGVKPVQSGTSSNVFKGTPTLEPTSTVVAPAQHSTGPTSRKRKKMPVSVESGPSILNSLNQTELVVSPLVSISTSAPITTAPPNLASNAGTVPNVVSFTAVPMNLASAFPGKRIKSSLPSPIFCGNLVPEVKQRSVFSEDTIDKLKEAKMHAEDASALATVAVSHSEYVWKQIDQQRHAGLQPDTQGILASAAVAVAAAAAVAKAAAAAANVAANAALQAKMMAEEASLPSASDQGNELPKWNDNIIPGQGTPASMLKGEGTGMSSNSVLIAAREASKKRVEAATAATKRAENMDSIVKAAELASEAVSQAGILVSMGQPPLLNKLVEAGPSNFWKQAQESQEVQPCKNGGLEKENVATSDGTFASPRTVQTELGGSVRMADGVSGPVSATGVKTKGQKGHRDADLAKNNALVFGSEVGSKSSIDTQNESEQIKKSTNDEDIKEGSHVEVFKEGPGLRTAWYSANVLSLEDDKAYVLFSDLTVEQGTDKLKEWVVLKGEGDEAPKIRTARSVTAMPYEGTRKRRRAAIGDPVWKIGERVDSWVDDSWLEGVITEKNKKDENTVTVHFPAQGDTLTIKAWNLRPSLVWKDGKWIECSSTGENASSSHEGDTPKEKRPRLGTFTPVAEGKDTTSMKMVDDRDVGKPAQTGLLDFSISENTFNIGRSTKEEDKPDPLRMKRTGLQKQGSKVIYGVPKPGKKRKFMDVSKHYVSEASTKTQRKEPAKPVKSVVPQSSATGSWRMPSKTISREKQTTIPKPRSFKPPLKTKEKQGPAARIAPRKDLRNTTASNMESDDESVENKAPASGLPSKGAVEEQTPSSSQDNKEQAAPAARRLPKIEEGKALAESSSKQSEGMEPRRSVRRIQPTSRLLEGLQTSMMTSKIPSMSHNKSHPSQSKKQVKELHIRPYKWRKQKEAVSAAVRSALKSSGLKSPTGTGSTGFRLPSQPSRQFSFSRCPSELGGVQSLLPLHSTVAAARLTSCLSTSSRNSRALSQGTLCCTSPDL</sequence>
<protein>
    <recommendedName>
        <fullName evidence="2">Agenet domain-containing protein</fullName>
    </recommendedName>
</protein>
<feature type="region of interest" description="Disordered" evidence="1">
    <location>
        <begin position="1845"/>
        <end position="1873"/>
    </location>
</feature>
<feature type="region of interest" description="Disordered" evidence="1">
    <location>
        <begin position="2128"/>
        <end position="2147"/>
    </location>
</feature>